<evidence type="ECO:0000313" key="3">
    <source>
        <dbReference type="EMBL" id="AXX98254.1"/>
    </source>
</evidence>
<keyword evidence="1" id="KW-0472">Membrane</keyword>
<name>A0A347UHC6_9RHOB</name>
<organism evidence="3 4">
    <name type="scientific">Profundibacter amoris</name>
    <dbReference type="NCBI Taxonomy" id="2171755"/>
    <lineage>
        <taxon>Bacteria</taxon>
        <taxon>Pseudomonadati</taxon>
        <taxon>Pseudomonadota</taxon>
        <taxon>Alphaproteobacteria</taxon>
        <taxon>Rhodobacterales</taxon>
        <taxon>Paracoccaceae</taxon>
        <taxon>Profundibacter</taxon>
    </lineage>
</organism>
<feature type="transmembrane region" description="Helical" evidence="1">
    <location>
        <begin position="34"/>
        <end position="56"/>
    </location>
</feature>
<keyword evidence="1" id="KW-1133">Transmembrane helix</keyword>
<dbReference type="RefSeq" id="WP_118942910.1">
    <property type="nucleotide sequence ID" value="NZ_CP032125.1"/>
</dbReference>
<evidence type="ECO:0000259" key="2">
    <source>
        <dbReference type="Pfam" id="PF11127"/>
    </source>
</evidence>
<dbReference type="Pfam" id="PF11127">
    <property type="entry name" value="YgaP-like_TM"/>
    <property type="match status" value="1"/>
</dbReference>
<evidence type="ECO:0000313" key="4">
    <source>
        <dbReference type="Proteomes" id="UP000261704"/>
    </source>
</evidence>
<proteinExistence type="predicted"/>
<protein>
    <submittedName>
        <fullName evidence="3">DUF2892 domain-containing protein</fullName>
    </submittedName>
</protein>
<sequence length="69" mass="7515">MLKKNIGNLDRIIRFVVGAALLIAYFVMDNASPWLLIGIIPLATSLMSSCPAYTLLGLNTCPMKDKSES</sequence>
<feature type="domain" description="Inner membrane protein YgaP-like transmembrane" evidence="2">
    <location>
        <begin position="3"/>
        <end position="64"/>
    </location>
</feature>
<reference evidence="3 4" key="1">
    <citation type="submission" date="2018-09" db="EMBL/GenBank/DDBJ databases">
        <title>Profundibacter amoris BAR1 gen. nov., sp. nov., a new member of the Roseobacter clade isolated at Lokis Castle Vent Field on the Arctic Mid-Oceanic Ridge.</title>
        <authorList>
            <person name="Le Moine Bauer S."/>
            <person name="Sjoeberg A.G."/>
            <person name="L'Haridon S."/>
            <person name="Stokke R."/>
            <person name="Roalkvam I."/>
            <person name="Steen I.H."/>
            <person name="Dahle H."/>
        </authorList>
    </citation>
    <scope>NUCLEOTIDE SEQUENCE [LARGE SCALE GENOMIC DNA]</scope>
    <source>
        <strain evidence="3 4">BAR1</strain>
    </source>
</reference>
<dbReference type="InterPro" id="IPR021309">
    <property type="entry name" value="YgaP-like_TM"/>
</dbReference>
<accession>A0A347UHC6</accession>
<gene>
    <name evidence="3" type="ORF">BAR1_10125</name>
</gene>
<dbReference type="EMBL" id="CP032125">
    <property type="protein sequence ID" value="AXX98254.1"/>
    <property type="molecule type" value="Genomic_DNA"/>
</dbReference>
<evidence type="ECO:0000256" key="1">
    <source>
        <dbReference type="SAM" id="Phobius"/>
    </source>
</evidence>
<dbReference type="Proteomes" id="UP000261704">
    <property type="component" value="Chromosome"/>
</dbReference>
<dbReference type="KEGG" id="pamo:BAR1_10125"/>
<keyword evidence="1" id="KW-0812">Transmembrane</keyword>
<dbReference type="OrthoDB" id="9804804at2"/>
<feature type="transmembrane region" description="Helical" evidence="1">
    <location>
        <begin position="12"/>
        <end position="28"/>
    </location>
</feature>
<dbReference type="AlphaFoldDB" id="A0A347UHC6"/>
<keyword evidence="4" id="KW-1185">Reference proteome</keyword>